<keyword evidence="1" id="KW-1133">Transmembrane helix</keyword>
<keyword evidence="1" id="KW-0472">Membrane</keyword>
<feature type="transmembrane region" description="Helical" evidence="1">
    <location>
        <begin position="21"/>
        <end position="41"/>
    </location>
</feature>
<sequence>MACHGRDFQEQTLEILHMPVPFAYFHATKLLLLSALLIVSYSLVEIDITPGSGFWNLIISMVVFTVISGINIGLQAIAIRMSDPFGDDDTDFNIEAMLANAYNNVMELMVDKRALQQSHMPHQMINPLRAEGRGLRRWERLSNEPVDLPPGANGVGERRLNSASYAVGVGLSSPSGEPAYNRLSV</sequence>
<evidence type="ECO:0000256" key="1">
    <source>
        <dbReference type="SAM" id="Phobius"/>
    </source>
</evidence>
<feature type="transmembrane region" description="Helical" evidence="1">
    <location>
        <begin position="53"/>
        <end position="74"/>
    </location>
</feature>
<evidence type="ECO:0000313" key="2">
    <source>
        <dbReference type="EMBL" id="CAD9457724.1"/>
    </source>
</evidence>
<gene>
    <name evidence="2" type="ORF">CBRE1094_LOCUS18453</name>
</gene>
<protein>
    <submittedName>
        <fullName evidence="2">Uncharacterized protein</fullName>
    </submittedName>
</protein>
<dbReference type="AlphaFoldDB" id="A0A7S2GL06"/>
<proteinExistence type="predicted"/>
<accession>A0A7S2GL06</accession>
<dbReference type="GO" id="GO:0005254">
    <property type="term" value="F:chloride channel activity"/>
    <property type="evidence" value="ECO:0007669"/>
    <property type="project" value="InterPro"/>
</dbReference>
<dbReference type="EMBL" id="HBGU01033784">
    <property type="protein sequence ID" value="CAD9457724.1"/>
    <property type="molecule type" value="Transcribed_RNA"/>
</dbReference>
<name>A0A7S2GL06_9EUKA</name>
<keyword evidence="1" id="KW-0812">Transmembrane</keyword>
<organism evidence="2">
    <name type="scientific">Haptolina brevifila</name>
    <dbReference type="NCBI Taxonomy" id="156173"/>
    <lineage>
        <taxon>Eukaryota</taxon>
        <taxon>Haptista</taxon>
        <taxon>Haptophyta</taxon>
        <taxon>Prymnesiophyceae</taxon>
        <taxon>Prymnesiales</taxon>
        <taxon>Prymnesiaceae</taxon>
        <taxon>Haptolina</taxon>
    </lineage>
</organism>
<reference evidence="2" key="1">
    <citation type="submission" date="2021-01" db="EMBL/GenBank/DDBJ databases">
        <authorList>
            <person name="Corre E."/>
            <person name="Pelletier E."/>
            <person name="Niang G."/>
            <person name="Scheremetjew M."/>
            <person name="Finn R."/>
            <person name="Kale V."/>
            <person name="Holt S."/>
            <person name="Cochrane G."/>
            <person name="Meng A."/>
            <person name="Brown T."/>
            <person name="Cohen L."/>
        </authorList>
    </citation>
    <scope>NUCLEOTIDE SEQUENCE</scope>
    <source>
        <strain evidence="2">UTEX LB 985</strain>
    </source>
</reference>